<feature type="domain" description="S1 motif" evidence="1">
    <location>
        <begin position="16"/>
        <end position="88"/>
    </location>
</feature>
<gene>
    <name evidence="2" type="ORF">ACFFTL_08090</name>
</gene>
<dbReference type="RefSeq" id="WP_345510224.1">
    <property type="nucleotide sequence ID" value="NZ_BAAAXD010000007.1"/>
</dbReference>
<dbReference type="PROSITE" id="PS50126">
    <property type="entry name" value="S1"/>
    <property type="match status" value="1"/>
</dbReference>
<sequence>MTSEEWDAAKRKYPYGSTVHGTVDEVAPFGIFISVEGVQGSCAFADVAGMRHGGADGSTVIWPELGEAVTGVVVEHTEHNHQLKLHLR</sequence>
<organism evidence="2 3">
    <name type="scientific">Streptomyces yanii</name>
    <dbReference type="NCBI Taxonomy" id="78510"/>
    <lineage>
        <taxon>Bacteria</taxon>
        <taxon>Bacillati</taxon>
        <taxon>Actinomycetota</taxon>
        <taxon>Actinomycetes</taxon>
        <taxon>Kitasatosporales</taxon>
        <taxon>Streptomycetaceae</taxon>
        <taxon>Streptomyces</taxon>
    </lineage>
</organism>
<dbReference type="Gene3D" id="2.40.50.140">
    <property type="entry name" value="Nucleic acid-binding proteins"/>
    <property type="match status" value="1"/>
</dbReference>
<reference evidence="2 3" key="1">
    <citation type="submission" date="2024-09" db="EMBL/GenBank/DDBJ databases">
        <authorList>
            <person name="Sun Q."/>
            <person name="Mori K."/>
        </authorList>
    </citation>
    <scope>NUCLEOTIDE SEQUENCE [LARGE SCALE GENOMIC DNA]</scope>
    <source>
        <strain evidence="2 3">JCM 3331</strain>
    </source>
</reference>
<dbReference type="InterPro" id="IPR012340">
    <property type="entry name" value="NA-bd_OB-fold"/>
</dbReference>
<comment type="caution">
    <text evidence="2">The sequence shown here is derived from an EMBL/GenBank/DDBJ whole genome shotgun (WGS) entry which is preliminary data.</text>
</comment>
<dbReference type="SUPFAM" id="SSF50249">
    <property type="entry name" value="Nucleic acid-binding proteins"/>
    <property type="match status" value="1"/>
</dbReference>
<dbReference type="EMBL" id="JBHMCG010000037">
    <property type="protein sequence ID" value="MFB9572284.1"/>
    <property type="molecule type" value="Genomic_DNA"/>
</dbReference>
<keyword evidence="3" id="KW-1185">Reference proteome</keyword>
<evidence type="ECO:0000313" key="2">
    <source>
        <dbReference type="EMBL" id="MFB9572284.1"/>
    </source>
</evidence>
<dbReference type="InterPro" id="IPR003029">
    <property type="entry name" value="S1_domain"/>
</dbReference>
<dbReference type="Proteomes" id="UP001589710">
    <property type="component" value="Unassembled WGS sequence"/>
</dbReference>
<proteinExistence type="predicted"/>
<name>A0ABV5R360_9ACTN</name>
<evidence type="ECO:0000259" key="1">
    <source>
        <dbReference type="PROSITE" id="PS50126"/>
    </source>
</evidence>
<protein>
    <recommendedName>
        <fullName evidence="1">S1 motif domain-containing protein</fullName>
    </recommendedName>
</protein>
<evidence type="ECO:0000313" key="3">
    <source>
        <dbReference type="Proteomes" id="UP001589710"/>
    </source>
</evidence>
<accession>A0ABV5R360</accession>